<keyword evidence="2" id="KW-0812">Transmembrane</keyword>
<feature type="transmembrane region" description="Helical" evidence="2">
    <location>
        <begin position="115"/>
        <end position="136"/>
    </location>
</feature>
<evidence type="ECO:0000256" key="1">
    <source>
        <dbReference type="SAM" id="MobiDB-lite"/>
    </source>
</evidence>
<protein>
    <recommendedName>
        <fullName evidence="5">NADH:ubiquinone oxidoreductase 20.1kD subunit</fullName>
    </recommendedName>
</protein>
<dbReference type="PANTHER" id="PTHR12840">
    <property type="entry name" value="NADH-UBIQUINONE OXIDOREDUCTASE ASHI SUBUNIT"/>
    <property type="match status" value="1"/>
</dbReference>
<name>A0A3N4KIE4_9PEZI</name>
<dbReference type="STRING" id="1392247.A0A3N4KIE4"/>
<evidence type="ECO:0008006" key="5">
    <source>
        <dbReference type="Google" id="ProtNLM"/>
    </source>
</evidence>
<keyword evidence="4" id="KW-1185">Reference proteome</keyword>
<reference evidence="3 4" key="1">
    <citation type="journal article" date="2018" name="Nat. Ecol. Evol.">
        <title>Pezizomycetes genomes reveal the molecular basis of ectomycorrhizal truffle lifestyle.</title>
        <authorList>
            <person name="Murat C."/>
            <person name="Payen T."/>
            <person name="Noel B."/>
            <person name="Kuo A."/>
            <person name="Morin E."/>
            <person name="Chen J."/>
            <person name="Kohler A."/>
            <person name="Krizsan K."/>
            <person name="Balestrini R."/>
            <person name="Da Silva C."/>
            <person name="Montanini B."/>
            <person name="Hainaut M."/>
            <person name="Levati E."/>
            <person name="Barry K.W."/>
            <person name="Belfiori B."/>
            <person name="Cichocki N."/>
            <person name="Clum A."/>
            <person name="Dockter R.B."/>
            <person name="Fauchery L."/>
            <person name="Guy J."/>
            <person name="Iotti M."/>
            <person name="Le Tacon F."/>
            <person name="Lindquist E.A."/>
            <person name="Lipzen A."/>
            <person name="Malagnac F."/>
            <person name="Mello A."/>
            <person name="Molinier V."/>
            <person name="Miyauchi S."/>
            <person name="Poulain J."/>
            <person name="Riccioni C."/>
            <person name="Rubini A."/>
            <person name="Sitrit Y."/>
            <person name="Splivallo R."/>
            <person name="Traeger S."/>
            <person name="Wang M."/>
            <person name="Zifcakova L."/>
            <person name="Wipf D."/>
            <person name="Zambonelli A."/>
            <person name="Paolocci F."/>
            <person name="Nowrousian M."/>
            <person name="Ottonello S."/>
            <person name="Baldrian P."/>
            <person name="Spatafora J.W."/>
            <person name="Henrissat B."/>
            <person name="Nagy L.G."/>
            <person name="Aury J.M."/>
            <person name="Wincker P."/>
            <person name="Grigoriev I.V."/>
            <person name="Bonfante P."/>
            <person name="Martin F.M."/>
        </authorList>
    </citation>
    <scope>NUCLEOTIDE SEQUENCE [LARGE SCALE GENOMIC DNA]</scope>
    <source>
        <strain evidence="3 4">CCBAS932</strain>
    </source>
</reference>
<dbReference type="OrthoDB" id="2014058at2759"/>
<dbReference type="Pfam" id="PF05821">
    <property type="entry name" value="NDUF_B8"/>
    <property type="match status" value="1"/>
</dbReference>
<feature type="region of interest" description="Disordered" evidence="1">
    <location>
        <begin position="40"/>
        <end position="69"/>
    </location>
</feature>
<accession>A0A3N4KIE4</accession>
<keyword evidence="2" id="KW-0472">Membrane</keyword>
<gene>
    <name evidence="3" type="ORF">P167DRAFT_539470</name>
</gene>
<evidence type="ECO:0000313" key="3">
    <source>
        <dbReference type="EMBL" id="RPB08141.1"/>
    </source>
</evidence>
<evidence type="ECO:0000256" key="2">
    <source>
        <dbReference type="SAM" id="Phobius"/>
    </source>
</evidence>
<dbReference type="PANTHER" id="PTHR12840:SF1">
    <property type="entry name" value="NADH DEHYDROGENASE [UBIQUINONE] 1 BETA SUBCOMPLEX SUBUNIT 8, MITOCHONDRIAL"/>
    <property type="match status" value="1"/>
</dbReference>
<evidence type="ECO:0000313" key="4">
    <source>
        <dbReference type="Proteomes" id="UP000277580"/>
    </source>
</evidence>
<dbReference type="EMBL" id="ML119167">
    <property type="protein sequence ID" value="RPB08141.1"/>
    <property type="molecule type" value="Genomic_DNA"/>
</dbReference>
<dbReference type="InterPro" id="IPR008699">
    <property type="entry name" value="NDUFB8"/>
</dbReference>
<proteinExistence type="predicted"/>
<organism evidence="3 4">
    <name type="scientific">Morchella conica CCBAS932</name>
    <dbReference type="NCBI Taxonomy" id="1392247"/>
    <lineage>
        <taxon>Eukaryota</taxon>
        <taxon>Fungi</taxon>
        <taxon>Dikarya</taxon>
        <taxon>Ascomycota</taxon>
        <taxon>Pezizomycotina</taxon>
        <taxon>Pezizomycetes</taxon>
        <taxon>Pezizales</taxon>
        <taxon>Morchellaceae</taxon>
        <taxon>Morchella</taxon>
    </lineage>
</organism>
<dbReference type="InParanoid" id="A0A3N4KIE4"/>
<dbReference type="GO" id="GO:0005739">
    <property type="term" value="C:mitochondrion"/>
    <property type="evidence" value="ECO:0007669"/>
    <property type="project" value="InterPro"/>
</dbReference>
<dbReference type="Proteomes" id="UP000277580">
    <property type="component" value="Unassembled WGS sequence"/>
</dbReference>
<dbReference type="AlphaFoldDB" id="A0A3N4KIE4"/>
<sequence length="169" mass="18825">MLAQRLSLSRALARRPILPRPVPTTYIGVRSFRAGFPRLPEEPDNSPVYTEANDPEMNGGYVNPLPQKRQFRDPYGDWWDKQGRRNYGEPLHEDDDILGRFSPEEYTWTTPKKGMVMIGAFVIALSGLCGAVYSVYPDKPAVPRRFPHGGLADALGGPGALPALSDRDE</sequence>
<keyword evidence="2" id="KW-1133">Transmembrane helix</keyword>